<dbReference type="Pfam" id="PF09832">
    <property type="entry name" value="DUF2059"/>
    <property type="match status" value="1"/>
</dbReference>
<dbReference type="InterPro" id="IPR018637">
    <property type="entry name" value="DUF2059"/>
</dbReference>
<evidence type="ECO:0000313" key="3">
    <source>
        <dbReference type="EMBL" id="QDO85784.1"/>
    </source>
</evidence>
<dbReference type="RefSeq" id="WP_144048097.1">
    <property type="nucleotide sequence ID" value="NZ_CP041614.1"/>
</dbReference>
<keyword evidence="1" id="KW-0732">Signal</keyword>
<evidence type="ECO:0000256" key="1">
    <source>
        <dbReference type="SAM" id="SignalP"/>
    </source>
</evidence>
<dbReference type="EMBL" id="CP041614">
    <property type="protein sequence ID" value="QDO85784.1"/>
    <property type="molecule type" value="Genomic_DNA"/>
</dbReference>
<gene>
    <name evidence="3" type="ORF">FM037_24130</name>
</gene>
<reference evidence="3 4" key="1">
    <citation type="submission" date="2019-07" db="EMBL/GenBank/DDBJ databases">
        <title>Shewanella sp. YLB-06 whole genomic sequence.</title>
        <authorList>
            <person name="Yu L."/>
        </authorList>
    </citation>
    <scope>NUCLEOTIDE SEQUENCE [LARGE SCALE GENOMIC DNA]</scope>
    <source>
        <strain evidence="3 4">YLB-06</strain>
    </source>
</reference>
<proteinExistence type="predicted"/>
<feature type="domain" description="DUF2059" evidence="2">
    <location>
        <begin position="91"/>
        <end position="147"/>
    </location>
</feature>
<name>A0ABX5X3C8_9GAMM</name>
<organism evidence="3 4">
    <name type="scientific">Shewanella psychropiezotolerans</name>
    <dbReference type="NCBI Taxonomy" id="2593655"/>
    <lineage>
        <taxon>Bacteria</taxon>
        <taxon>Pseudomonadati</taxon>
        <taxon>Pseudomonadota</taxon>
        <taxon>Gammaproteobacteria</taxon>
        <taxon>Alteromonadales</taxon>
        <taxon>Shewanellaceae</taxon>
        <taxon>Shewanella</taxon>
    </lineage>
</organism>
<evidence type="ECO:0000313" key="4">
    <source>
        <dbReference type="Proteomes" id="UP000315947"/>
    </source>
</evidence>
<sequence length="179" mass="20760">MKKYILTLTILFSNTAFAADNNEISQSHRAAAQAVLDATLAQDVIPQAMYQLKASYAHLVKDLPLKREHREIETRYREQAFELANKRLNWERIQPEFISLYTSTYQEQELKDIAAFYRTETGKKYLKNMPATLRQSSQLVQTQMRDIRGEFKQVITQLELATDIEKSHIPSQSTSGHQH</sequence>
<feature type="signal peptide" evidence="1">
    <location>
        <begin position="1"/>
        <end position="18"/>
    </location>
</feature>
<evidence type="ECO:0000259" key="2">
    <source>
        <dbReference type="Pfam" id="PF09832"/>
    </source>
</evidence>
<feature type="chain" id="PRO_5047151921" evidence="1">
    <location>
        <begin position="19"/>
        <end position="179"/>
    </location>
</feature>
<dbReference type="Proteomes" id="UP000315947">
    <property type="component" value="Chromosome"/>
</dbReference>
<keyword evidence="4" id="KW-1185">Reference proteome</keyword>
<protein>
    <submittedName>
        <fullName evidence="3">DUF2059 domain-containing protein</fullName>
    </submittedName>
</protein>
<accession>A0ABX5X3C8</accession>